<feature type="transmembrane region" description="Helical" evidence="1">
    <location>
        <begin position="97"/>
        <end position="115"/>
    </location>
</feature>
<keyword evidence="1" id="KW-1133">Transmembrane helix</keyword>
<evidence type="ECO:0000313" key="2">
    <source>
        <dbReference type="EMBL" id="PQA88253.1"/>
    </source>
</evidence>
<dbReference type="OrthoDB" id="7210524at2"/>
<feature type="transmembrane region" description="Helical" evidence="1">
    <location>
        <begin position="69"/>
        <end position="90"/>
    </location>
</feature>
<feature type="transmembrane region" description="Helical" evidence="1">
    <location>
        <begin position="135"/>
        <end position="153"/>
    </location>
</feature>
<protein>
    <recommendedName>
        <fullName evidence="4">DoxX family protein</fullName>
    </recommendedName>
</protein>
<sequence>MIKSLFPSIADNQYRGRWTALAFFIPALFVKAAIGWNMAGLNPYFAPADILRDIDGIPLDAFAPEASEAILFFAMAWGFATVLIGMVGVLALVRYRALLPFSILLLLMEQGGRQAFDKVTALTGSESTTTAEASWINTGLTGFLLVAFILSIIPKRSTLQNQ</sequence>
<feature type="transmembrane region" description="Helical" evidence="1">
    <location>
        <begin position="20"/>
        <end position="39"/>
    </location>
</feature>
<proteinExistence type="predicted"/>
<gene>
    <name evidence="2" type="ORF">CW354_08105</name>
</gene>
<evidence type="ECO:0000256" key="1">
    <source>
        <dbReference type="SAM" id="Phobius"/>
    </source>
</evidence>
<keyword evidence="1" id="KW-0812">Transmembrane</keyword>
<dbReference type="RefSeq" id="WP_104829498.1">
    <property type="nucleotide sequence ID" value="NZ_PJCH01000005.1"/>
</dbReference>
<dbReference type="AlphaFoldDB" id="A0A2S7K6W7"/>
<reference evidence="2 3" key="1">
    <citation type="submission" date="2017-12" db="EMBL/GenBank/DDBJ databases">
        <authorList>
            <person name="Hurst M.R.H."/>
        </authorList>
    </citation>
    <scope>NUCLEOTIDE SEQUENCE [LARGE SCALE GENOMIC DNA]</scope>
    <source>
        <strain evidence="2 3">SY-3-19</strain>
    </source>
</reference>
<evidence type="ECO:0000313" key="3">
    <source>
        <dbReference type="Proteomes" id="UP000239504"/>
    </source>
</evidence>
<accession>A0A2S7K6W7</accession>
<evidence type="ECO:0008006" key="4">
    <source>
        <dbReference type="Google" id="ProtNLM"/>
    </source>
</evidence>
<keyword evidence="1" id="KW-0472">Membrane</keyword>
<keyword evidence="3" id="KW-1185">Reference proteome</keyword>
<organism evidence="2 3">
    <name type="scientific">Hyphococcus luteus</name>
    <dbReference type="NCBI Taxonomy" id="2058213"/>
    <lineage>
        <taxon>Bacteria</taxon>
        <taxon>Pseudomonadati</taxon>
        <taxon>Pseudomonadota</taxon>
        <taxon>Alphaproteobacteria</taxon>
        <taxon>Parvularculales</taxon>
        <taxon>Parvularculaceae</taxon>
        <taxon>Hyphococcus</taxon>
    </lineage>
</organism>
<comment type="caution">
    <text evidence="2">The sequence shown here is derived from an EMBL/GenBank/DDBJ whole genome shotgun (WGS) entry which is preliminary data.</text>
</comment>
<dbReference type="Proteomes" id="UP000239504">
    <property type="component" value="Unassembled WGS sequence"/>
</dbReference>
<name>A0A2S7K6W7_9PROT</name>
<dbReference type="EMBL" id="PJCH01000005">
    <property type="protein sequence ID" value="PQA88253.1"/>
    <property type="molecule type" value="Genomic_DNA"/>
</dbReference>